<dbReference type="EMBL" id="BMAV01017636">
    <property type="protein sequence ID" value="GFY69480.1"/>
    <property type="molecule type" value="Genomic_DNA"/>
</dbReference>
<dbReference type="AlphaFoldDB" id="A0A8X6YEN5"/>
<gene>
    <name evidence="2" type="ORF">TNIN_306351</name>
</gene>
<organism evidence="2 3">
    <name type="scientific">Trichonephila inaurata madagascariensis</name>
    <dbReference type="NCBI Taxonomy" id="2747483"/>
    <lineage>
        <taxon>Eukaryota</taxon>
        <taxon>Metazoa</taxon>
        <taxon>Ecdysozoa</taxon>
        <taxon>Arthropoda</taxon>
        <taxon>Chelicerata</taxon>
        <taxon>Arachnida</taxon>
        <taxon>Araneae</taxon>
        <taxon>Araneomorphae</taxon>
        <taxon>Entelegynae</taxon>
        <taxon>Araneoidea</taxon>
        <taxon>Nephilidae</taxon>
        <taxon>Trichonephila</taxon>
        <taxon>Trichonephila inaurata</taxon>
    </lineage>
</organism>
<feature type="region of interest" description="Disordered" evidence="1">
    <location>
        <begin position="34"/>
        <end position="64"/>
    </location>
</feature>
<accession>A0A8X6YEN5</accession>
<dbReference type="Proteomes" id="UP000886998">
    <property type="component" value="Unassembled WGS sequence"/>
</dbReference>
<proteinExistence type="predicted"/>
<feature type="compositionally biased region" description="Basic and acidic residues" evidence="1">
    <location>
        <begin position="42"/>
        <end position="63"/>
    </location>
</feature>
<protein>
    <submittedName>
        <fullName evidence="2">Uncharacterized protein</fullName>
    </submittedName>
</protein>
<evidence type="ECO:0000313" key="2">
    <source>
        <dbReference type="EMBL" id="GFY69480.1"/>
    </source>
</evidence>
<reference evidence="2" key="1">
    <citation type="submission" date="2020-08" db="EMBL/GenBank/DDBJ databases">
        <title>Multicomponent nature underlies the extraordinary mechanical properties of spider dragline silk.</title>
        <authorList>
            <person name="Kono N."/>
            <person name="Nakamura H."/>
            <person name="Mori M."/>
            <person name="Yoshida Y."/>
            <person name="Ohtoshi R."/>
            <person name="Malay A.D."/>
            <person name="Moran D.A.P."/>
            <person name="Tomita M."/>
            <person name="Numata K."/>
            <person name="Arakawa K."/>
        </authorList>
    </citation>
    <scope>NUCLEOTIDE SEQUENCE</scope>
</reference>
<evidence type="ECO:0000256" key="1">
    <source>
        <dbReference type="SAM" id="MobiDB-lite"/>
    </source>
</evidence>
<name>A0A8X6YEN5_9ARAC</name>
<keyword evidence="3" id="KW-1185">Reference proteome</keyword>
<evidence type="ECO:0000313" key="3">
    <source>
        <dbReference type="Proteomes" id="UP000886998"/>
    </source>
</evidence>
<sequence>MRTSRPVWLVFRNEQLNPTQNKNIIKKAIGNSGSESVVDFSGRIDRSSSEPTKKSHLGRRERPWQNLKDLQQHENAVMSSNFQGLAEKIRRNRSPVQMRYGFLTECATYEREREF</sequence>
<comment type="caution">
    <text evidence="2">The sequence shown here is derived from an EMBL/GenBank/DDBJ whole genome shotgun (WGS) entry which is preliminary data.</text>
</comment>